<proteinExistence type="predicted"/>
<feature type="transmembrane region" description="Helical" evidence="7">
    <location>
        <begin position="211"/>
        <end position="231"/>
    </location>
</feature>
<feature type="transmembrane region" description="Helical" evidence="7">
    <location>
        <begin position="330"/>
        <end position="349"/>
    </location>
</feature>
<dbReference type="PANTHER" id="PTHR42865">
    <property type="entry name" value="PROTON/GLUTAMATE-ASPARTATE SYMPORTER"/>
    <property type="match status" value="1"/>
</dbReference>
<protein>
    <submittedName>
        <fullName evidence="8">Cation:dicarboxylase symporter family transporter</fullName>
    </submittedName>
</protein>
<name>A0ABZ2L9H1_9BACT</name>
<keyword evidence="5 7" id="KW-1133">Transmembrane helix</keyword>
<evidence type="ECO:0000313" key="9">
    <source>
        <dbReference type="Proteomes" id="UP001374803"/>
    </source>
</evidence>
<organism evidence="8 9">
    <name type="scientific">Pendulispora rubella</name>
    <dbReference type="NCBI Taxonomy" id="2741070"/>
    <lineage>
        <taxon>Bacteria</taxon>
        <taxon>Pseudomonadati</taxon>
        <taxon>Myxococcota</taxon>
        <taxon>Myxococcia</taxon>
        <taxon>Myxococcales</taxon>
        <taxon>Sorangiineae</taxon>
        <taxon>Pendulisporaceae</taxon>
        <taxon>Pendulispora</taxon>
    </lineage>
</organism>
<dbReference type="RefSeq" id="WP_394837247.1">
    <property type="nucleotide sequence ID" value="NZ_CP089929.1"/>
</dbReference>
<evidence type="ECO:0000256" key="6">
    <source>
        <dbReference type="ARBA" id="ARBA00023136"/>
    </source>
</evidence>
<evidence type="ECO:0000256" key="5">
    <source>
        <dbReference type="ARBA" id="ARBA00022989"/>
    </source>
</evidence>
<accession>A0ABZ2L9H1</accession>
<feature type="transmembrane region" description="Helical" evidence="7">
    <location>
        <begin position="243"/>
        <end position="264"/>
    </location>
</feature>
<evidence type="ECO:0000313" key="8">
    <source>
        <dbReference type="EMBL" id="WXB07584.1"/>
    </source>
</evidence>
<dbReference type="InterPro" id="IPR036458">
    <property type="entry name" value="Na:dicarbo_symporter_sf"/>
</dbReference>
<feature type="transmembrane region" description="Helical" evidence="7">
    <location>
        <begin position="27"/>
        <end position="49"/>
    </location>
</feature>
<keyword evidence="4" id="KW-0769">Symport</keyword>
<dbReference type="SUPFAM" id="SSF118215">
    <property type="entry name" value="Proton glutamate symport protein"/>
    <property type="match status" value="1"/>
</dbReference>
<dbReference type="InterPro" id="IPR001991">
    <property type="entry name" value="Na-dicarboxylate_symporter"/>
</dbReference>
<feature type="transmembrane region" description="Helical" evidence="7">
    <location>
        <begin position="69"/>
        <end position="87"/>
    </location>
</feature>
<evidence type="ECO:0000256" key="7">
    <source>
        <dbReference type="SAM" id="Phobius"/>
    </source>
</evidence>
<dbReference type="PROSITE" id="PS00713">
    <property type="entry name" value="NA_DICARBOXYL_SYMP_1"/>
    <property type="match status" value="1"/>
</dbReference>
<dbReference type="Gene3D" id="1.10.3860.10">
    <property type="entry name" value="Sodium:dicarboxylate symporter"/>
    <property type="match status" value="1"/>
</dbReference>
<evidence type="ECO:0000256" key="4">
    <source>
        <dbReference type="ARBA" id="ARBA00022847"/>
    </source>
</evidence>
<dbReference type="Pfam" id="PF00375">
    <property type="entry name" value="SDF"/>
    <property type="match status" value="1"/>
</dbReference>
<comment type="subcellular location">
    <subcellularLocation>
        <location evidence="1">Membrane</location>
        <topology evidence="1">Multi-pass membrane protein</topology>
    </subcellularLocation>
</comment>
<reference evidence="8" key="1">
    <citation type="submission" date="2021-12" db="EMBL/GenBank/DDBJ databases">
        <title>Discovery of the Pendulisporaceae a myxobacterial family with distinct sporulation behavior and unique specialized metabolism.</title>
        <authorList>
            <person name="Garcia R."/>
            <person name="Popoff A."/>
            <person name="Bader C.D."/>
            <person name="Loehr J."/>
            <person name="Walesch S."/>
            <person name="Walt C."/>
            <person name="Boldt J."/>
            <person name="Bunk B."/>
            <person name="Haeckl F.J.F.P.J."/>
            <person name="Gunesch A.P."/>
            <person name="Birkelbach J."/>
            <person name="Nuebel U."/>
            <person name="Pietschmann T."/>
            <person name="Bach T."/>
            <person name="Mueller R."/>
        </authorList>
    </citation>
    <scope>NUCLEOTIDE SEQUENCE</scope>
    <source>
        <strain evidence="8">MSr11367</strain>
    </source>
</reference>
<keyword evidence="9" id="KW-1185">Reference proteome</keyword>
<keyword evidence="2" id="KW-0813">Transport</keyword>
<evidence type="ECO:0000256" key="2">
    <source>
        <dbReference type="ARBA" id="ARBA00022448"/>
    </source>
</evidence>
<gene>
    <name evidence="8" type="ORF">LVJ94_10105</name>
</gene>
<evidence type="ECO:0000256" key="3">
    <source>
        <dbReference type="ARBA" id="ARBA00022692"/>
    </source>
</evidence>
<dbReference type="PANTHER" id="PTHR42865:SF1">
    <property type="entry name" value="AEROBIC C4-DICARBOXYLATE TRANSPORT PROTEIN"/>
    <property type="match status" value="1"/>
</dbReference>
<feature type="transmembrane region" description="Helical" evidence="7">
    <location>
        <begin position="172"/>
        <end position="190"/>
    </location>
</feature>
<sequence length="438" mass="45633">MTVSRATEEGRLASADVQPAGPYHKSLLFSPFAQVVALALLGILFGAIWPNAGAALKPLGDAFIRAIKMVISPLVFCVVVTGIAKAGDLKSVGRIGLKALVYFEVVTSAALLLGLGMANLARPGSGLHIDPATLDSAAVAKKTAGAALPGVGGFLLHVIPESVFAAFAENQLLQVLLFAVVFGCALVHVGQDKAPLVLSFVEQAGEVIFRIVGYVMRLAPIAVFGSMAYLIGQYGLSSLAMYAKLIAACYAAAALFCGVLALILRSFTGVSLWRFLKYTRAEFMLAIGTASSESVMPRMMDKLRACGCHPAAVGLVLPTGYSFNLDGASIYLSLATLFMAQAVGVQLSLGQQLTVLFVLMLTSKGMAGIPGSAFLALSATASAVGVIPVGAVALMLGADRIMDTMRVVTNLLGNCVATFVVARWENALDLETARRELG</sequence>
<keyword evidence="3 7" id="KW-0812">Transmembrane</keyword>
<dbReference type="InterPro" id="IPR018107">
    <property type="entry name" value="Na-dicarboxylate_symporter_CS"/>
</dbReference>
<feature type="transmembrane region" description="Helical" evidence="7">
    <location>
        <begin position="369"/>
        <end position="396"/>
    </location>
</feature>
<dbReference type="Proteomes" id="UP001374803">
    <property type="component" value="Chromosome"/>
</dbReference>
<keyword evidence="6 7" id="KW-0472">Membrane</keyword>
<evidence type="ECO:0000256" key="1">
    <source>
        <dbReference type="ARBA" id="ARBA00004141"/>
    </source>
</evidence>
<dbReference type="EMBL" id="CP089983">
    <property type="protein sequence ID" value="WXB07584.1"/>
    <property type="molecule type" value="Genomic_DNA"/>
</dbReference>
<feature type="transmembrane region" description="Helical" evidence="7">
    <location>
        <begin position="99"/>
        <end position="121"/>
    </location>
</feature>
<dbReference type="PRINTS" id="PR00173">
    <property type="entry name" value="EDTRNSPORT"/>
</dbReference>